<dbReference type="InterPro" id="IPR051312">
    <property type="entry name" value="Diverse_Substr_Oxidored"/>
</dbReference>
<dbReference type="Gene3D" id="3.30.43.10">
    <property type="entry name" value="Uridine Diphospho-n-acetylenolpyruvylglucosamine Reductase, domain 2"/>
    <property type="match status" value="1"/>
</dbReference>
<keyword evidence="3" id="KW-0560">Oxidoreductase</keyword>
<evidence type="ECO:0000259" key="4">
    <source>
        <dbReference type="PROSITE" id="PS51387"/>
    </source>
</evidence>
<dbReference type="Gene3D" id="3.30.390.50">
    <property type="entry name" value="CO dehydrogenase flavoprotein, C-terminal domain"/>
    <property type="match status" value="1"/>
</dbReference>
<dbReference type="InterPro" id="IPR016167">
    <property type="entry name" value="FAD-bd_PCMH_sub1"/>
</dbReference>
<dbReference type="SUPFAM" id="SSF55447">
    <property type="entry name" value="CO dehydrogenase flavoprotein C-terminal domain-like"/>
    <property type="match status" value="1"/>
</dbReference>
<evidence type="ECO:0000313" key="6">
    <source>
        <dbReference type="Proteomes" id="UP000198356"/>
    </source>
</evidence>
<dbReference type="PANTHER" id="PTHR42659:SF2">
    <property type="entry name" value="XANTHINE DEHYDROGENASE SUBUNIT C-RELATED"/>
    <property type="match status" value="1"/>
</dbReference>
<dbReference type="InterPro" id="IPR016166">
    <property type="entry name" value="FAD-bd_PCMH"/>
</dbReference>
<dbReference type="OrthoDB" id="9789842at2"/>
<dbReference type="PROSITE" id="PS51387">
    <property type="entry name" value="FAD_PCMH"/>
    <property type="match status" value="1"/>
</dbReference>
<dbReference type="SUPFAM" id="SSF56176">
    <property type="entry name" value="FAD-binding/transporter-associated domain-like"/>
    <property type="match status" value="1"/>
</dbReference>
<dbReference type="GO" id="GO:0071949">
    <property type="term" value="F:FAD binding"/>
    <property type="evidence" value="ECO:0007669"/>
    <property type="project" value="InterPro"/>
</dbReference>
<accession>A0A239KTW8</accession>
<dbReference type="Proteomes" id="UP000198356">
    <property type="component" value="Unassembled WGS sequence"/>
</dbReference>
<protein>
    <submittedName>
        <fullName evidence="5">Xanthine dehydrogenase small subunit</fullName>
    </submittedName>
</protein>
<dbReference type="AlphaFoldDB" id="A0A239KTW8"/>
<dbReference type="EMBL" id="FZOU01000005">
    <property type="protein sequence ID" value="SNT21817.1"/>
    <property type="molecule type" value="Genomic_DNA"/>
</dbReference>
<keyword evidence="6" id="KW-1185">Reference proteome</keyword>
<gene>
    <name evidence="5" type="ORF">SAMN05421770_105223</name>
</gene>
<dbReference type="PANTHER" id="PTHR42659">
    <property type="entry name" value="XANTHINE DEHYDROGENASE SUBUNIT C-RELATED"/>
    <property type="match status" value="1"/>
</dbReference>
<dbReference type="InterPro" id="IPR036318">
    <property type="entry name" value="FAD-bd_PCMH-like_sf"/>
</dbReference>
<keyword evidence="2" id="KW-0274">FAD</keyword>
<name>A0A239KTW8_9BACT</name>
<sequence>MRANAAQYELIAPATLDDVLATLATGGYTPIAGGTEIMVALSAGRLPQKPLVSLQHLKELRFIETTAEAYVIGAGTTFSDIRHHAGLAADLPLLAGAASWTGSIANQNRGTLGGNLVNASPAADSPPALLAYEATLKLVSATGSRTMPYTAFHLGYKKTALLPGELVYSIAVPRIWTGYRSYTRKVGTRNAQAISKIALACLARIEENKIADIRIGAASLSAMPMRCAATESALLGQPVTSQTVEKARAALASEARPIDDIRSTAAYRAAVAGNLLEEFLQQLST</sequence>
<dbReference type="InterPro" id="IPR036683">
    <property type="entry name" value="CO_DH_flav_C_dom_sf"/>
</dbReference>
<keyword evidence="1" id="KW-0285">Flavoprotein</keyword>
<evidence type="ECO:0000256" key="1">
    <source>
        <dbReference type="ARBA" id="ARBA00022630"/>
    </source>
</evidence>
<dbReference type="RefSeq" id="WP_089409284.1">
    <property type="nucleotide sequence ID" value="NZ_FZOU01000005.1"/>
</dbReference>
<dbReference type="InterPro" id="IPR016169">
    <property type="entry name" value="FAD-bd_PCMH_sub2"/>
</dbReference>
<dbReference type="GO" id="GO:0016491">
    <property type="term" value="F:oxidoreductase activity"/>
    <property type="evidence" value="ECO:0007669"/>
    <property type="project" value="UniProtKB-KW"/>
</dbReference>
<dbReference type="Pfam" id="PF00941">
    <property type="entry name" value="FAD_binding_5"/>
    <property type="match status" value="1"/>
</dbReference>
<dbReference type="InterPro" id="IPR005107">
    <property type="entry name" value="CO_DH_flav_C"/>
</dbReference>
<dbReference type="Pfam" id="PF03450">
    <property type="entry name" value="CO_deh_flav_C"/>
    <property type="match status" value="1"/>
</dbReference>
<evidence type="ECO:0000256" key="3">
    <source>
        <dbReference type="ARBA" id="ARBA00023002"/>
    </source>
</evidence>
<organism evidence="5 6">
    <name type="scientific">Granulicella rosea</name>
    <dbReference type="NCBI Taxonomy" id="474952"/>
    <lineage>
        <taxon>Bacteria</taxon>
        <taxon>Pseudomonadati</taxon>
        <taxon>Acidobacteriota</taxon>
        <taxon>Terriglobia</taxon>
        <taxon>Terriglobales</taxon>
        <taxon>Acidobacteriaceae</taxon>
        <taxon>Granulicella</taxon>
    </lineage>
</organism>
<dbReference type="InterPro" id="IPR002346">
    <property type="entry name" value="Mopterin_DH_FAD-bd"/>
</dbReference>
<proteinExistence type="predicted"/>
<evidence type="ECO:0000313" key="5">
    <source>
        <dbReference type="EMBL" id="SNT21817.1"/>
    </source>
</evidence>
<feature type="domain" description="FAD-binding PCMH-type" evidence="4">
    <location>
        <begin position="1"/>
        <end position="177"/>
    </location>
</feature>
<dbReference type="SMART" id="SM01092">
    <property type="entry name" value="CO_deh_flav_C"/>
    <property type="match status" value="1"/>
</dbReference>
<dbReference type="Gene3D" id="3.30.465.10">
    <property type="match status" value="1"/>
</dbReference>
<evidence type="ECO:0000256" key="2">
    <source>
        <dbReference type="ARBA" id="ARBA00022827"/>
    </source>
</evidence>
<reference evidence="5 6" key="1">
    <citation type="submission" date="2017-06" db="EMBL/GenBank/DDBJ databases">
        <authorList>
            <person name="Kim H.J."/>
            <person name="Triplett B.A."/>
        </authorList>
    </citation>
    <scope>NUCLEOTIDE SEQUENCE [LARGE SCALE GENOMIC DNA]</scope>
    <source>
        <strain evidence="5 6">DSM 18704</strain>
    </source>
</reference>